<evidence type="ECO:0000259" key="2">
    <source>
        <dbReference type="Pfam" id="PF24883"/>
    </source>
</evidence>
<dbReference type="OrthoDB" id="5106486at2759"/>
<accession>A0A9P6BVE5</accession>
<dbReference type="EMBL" id="MU153734">
    <property type="protein sequence ID" value="KAF9439659.1"/>
    <property type="molecule type" value="Genomic_DNA"/>
</dbReference>
<comment type="caution">
    <text evidence="3">The sequence shown here is derived from an EMBL/GenBank/DDBJ whole genome shotgun (WGS) entry which is preliminary data.</text>
</comment>
<sequence length="170" mass="19167">GILGTTFFFSLNGQEKAAQFFPTIIYQLSMEFPEYWVLINKRIYHDKTILNKMIAAQFKALIAKPFQKMKKTGRSVGRSVGKRVVIIIDGFDECRSTNSQCRIIAVIVATACKGTTPFCWAFFSHPESHLEATFALTDITWVTCMAMLPISCNANSEIELYLCSGFENIL</sequence>
<organism evidence="3 4">
    <name type="scientific">Macrolepiota fuliginosa MF-IS2</name>
    <dbReference type="NCBI Taxonomy" id="1400762"/>
    <lineage>
        <taxon>Eukaryota</taxon>
        <taxon>Fungi</taxon>
        <taxon>Dikarya</taxon>
        <taxon>Basidiomycota</taxon>
        <taxon>Agaricomycotina</taxon>
        <taxon>Agaricomycetes</taxon>
        <taxon>Agaricomycetidae</taxon>
        <taxon>Agaricales</taxon>
        <taxon>Agaricineae</taxon>
        <taxon>Agaricaceae</taxon>
        <taxon>Macrolepiota</taxon>
    </lineage>
</organism>
<keyword evidence="4" id="KW-1185">Reference proteome</keyword>
<dbReference type="AlphaFoldDB" id="A0A9P6BVE5"/>
<keyword evidence="1" id="KW-0677">Repeat</keyword>
<feature type="domain" description="Nephrocystin 3-like N-terminal" evidence="2">
    <location>
        <begin position="7"/>
        <end position="110"/>
    </location>
</feature>
<evidence type="ECO:0000313" key="4">
    <source>
        <dbReference type="Proteomes" id="UP000807342"/>
    </source>
</evidence>
<feature type="non-terminal residue" evidence="3">
    <location>
        <position position="1"/>
    </location>
</feature>
<gene>
    <name evidence="3" type="ORF">P691DRAFT_690137</name>
</gene>
<dbReference type="InterPro" id="IPR056884">
    <property type="entry name" value="NPHP3-like_N"/>
</dbReference>
<dbReference type="Pfam" id="PF24883">
    <property type="entry name" value="NPHP3_N"/>
    <property type="match status" value="1"/>
</dbReference>
<evidence type="ECO:0000256" key="1">
    <source>
        <dbReference type="ARBA" id="ARBA00022737"/>
    </source>
</evidence>
<reference evidence="3" key="1">
    <citation type="submission" date="2020-11" db="EMBL/GenBank/DDBJ databases">
        <authorList>
            <consortium name="DOE Joint Genome Institute"/>
            <person name="Ahrendt S."/>
            <person name="Riley R."/>
            <person name="Andreopoulos W."/>
            <person name="Labutti K."/>
            <person name="Pangilinan J."/>
            <person name="Ruiz-Duenas F.J."/>
            <person name="Barrasa J.M."/>
            <person name="Sanchez-Garcia M."/>
            <person name="Camarero S."/>
            <person name="Miyauchi S."/>
            <person name="Serrano A."/>
            <person name="Linde D."/>
            <person name="Babiker R."/>
            <person name="Drula E."/>
            <person name="Ayuso-Fernandez I."/>
            <person name="Pacheco R."/>
            <person name="Padilla G."/>
            <person name="Ferreira P."/>
            <person name="Barriuso J."/>
            <person name="Kellner H."/>
            <person name="Castanera R."/>
            <person name="Alfaro M."/>
            <person name="Ramirez L."/>
            <person name="Pisabarro A.G."/>
            <person name="Kuo A."/>
            <person name="Tritt A."/>
            <person name="Lipzen A."/>
            <person name="He G."/>
            <person name="Yan M."/>
            <person name="Ng V."/>
            <person name="Cullen D."/>
            <person name="Martin F."/>
            <person name="Rosso M.-N."/>
            <person name="Henrissat B."/>
            <person name="Hibbett D."/>
            <person name="Martinez A.T."/>
            <person name="Grigoriev I.V."/>
        </authorList>
    </citation>
    <scope>NUCLEOTIDE SEQUENCE</scope>
    <source>
        <strain evidence="3">MF-IS2</strain>
    </source>
</reference>
<proteinExistence type="predicted"/>
<name>A0A9P6BVE5_9AGAR</name>
<protein>
    <recommendedName>
        <fullName evidence="2">Nephrocystin 3-like N-terminal domain-containing protein</fullName>
    </recommendedName>
</protein>
<dbReference type="Proteomes" id="UP000807342">
    <property type="component" value="Unassembled WGS sequence"/>
</dbReference>
<evidence type="ECO:0000313" key="3">
    <source>
        <dbReference type="EMBL" id="KAF9439659.1"/>
    </source>
</evidence>